<name>A0A8S3ZK01_9EUPU</name>
<dbReference type="PANTHER" id="PTHR12184:SF1">
    <property type="entry name" value="UBIQUINOL-CYTOCHROME-C REDUCTASE COMPLEX ASSEMBLY FACTOR 1"/>
    <property type="match status" value="1"/>
</dbReference>
<dbReference type="PANTHER" id="PTHR12184">
    <property type="entry name" value="UBIQUINOL-CYTOCHROME C REDUCTASE COMPLEX ASSEMBLY FACTOR 1 FAMILY MEMBER"/>
    <property type="match status" value="1"/>
</dbReference>
<gene>
    <name evidence="3" type="ORF">CUNI_LOCUS15217</name>
</gene>
<dbReference type="AlphaFoldDB" id="A0A8S3ZK01"/>
<dbReference type="Proteomes" id="UP000678393">
    <property type="component" value="Unassembled WGS sequence"/>
</dbReference>
<dbReference type="OrthoDB" id="4007at2759"/>
<organism evidence="3 4">
    <name type="scientific">Candidula unifasciata</name>
    <dbReference type="NCBI Taxonomy" id="100452"/>
    <lineage>
        <taxon>Eukaryota</taxon>
        <taxon>Metazoa</taxon>
        <taxon>Spiralia</taxon>
        <taxon>Lophotrochozoa</taxon>
        <taxon>Mollusca</taxon>
        <taxon>Gastropoda</taxon>
        <taxon>Heterobranchia</taxon>
        <taxon>Euthyneura</taxon>
        <taxon>Panpulmonata</taxon>
        <taxon>Eupulmonata</taxon>
        <taxon>Stylommatophora</taxon>
        <taxon>Helicina</taxon>
        <taxon>Helicoidea</taxon>
        <taxon>Geomitridae</taxon>
        <taxon>Candidula</taxon>
    </lineage>
</organism>
<evidence type="ECO:0000256" key="1">
    <source>
        <dbReference type="ARBA" id="ARBA00006407"/>
    </source>
</evidence>
<dbReference type="GO" id="GO:0034551">
    <property type="term" value="P:mitochondrial respiratory chain complex III assembly"/>
    <property type="evidence" value="ECO:0007669"/>
    <property type="project" value="TreeGrafter"/>
</dbReference>
<accession>A0A8S3ZK01</accession>
<feature type="domain" description="Ubiquinol-cytochrome c chaperone" evidence="2">
    <location>
        <begin position="115"/>
        <end position="243"/>
    </location>
</feature>
<evidence type="ECO:0000313" key="4">
    <source>
        <dbReference type="Proteomes" id="UP000678393"/>
    </source>
</evidence>
<keyword evidence="4" id="KW-1185">Reference proteome</keyword>
<reference evidence="3" key="1">
    <citation type="submission" date="2021-04" db="EMBL/GenBank/DDBJ databases">
        <authorList>
            <consortium name="Molecular Ecology Group"/>
        </authorList>
    </citation>
    <scope>NUCLEOTIDE SEQUENCE</scope>
</reference>
<dbReference type="GO" id="GO:0005739">
    <property type="term" value="C:mitochondrion"/>
    <property type="evidence" value="ECO:0007669"/>
    <property type="project" value="TreeGrafter"/>
</dbReference>
<protein>
    <recommendedName>
        <fullName evidence="2">Ubiquinol-cytochrome c chaperone domain-containing protein</fullName>
    </recommendedName>
</protein>
<proteinExistence type="inferred from homology"/>
<comment type="caution">
    <text evidence="3">The sequence shown here is derived from an EMBL/GenBank/DDBJ whole genome shotgun (WGS) entry which is preliminary data.</text>
</comment>
<dbReference type="Pfam" id="PF03981">
    <property type="entry name" value="Ubiq_cyt_C_chap"/>
    <property type="match status" value="1"/>
</dbReference>
<dbReference type="EMBL" id="CAJHNH020003619">
    <property type="protein sequence ID" value="CAG5129659.1"/>
    <property type="molecule type" value="Genomic_DNA"/>
</dbReference>
<comment type="similarity">
    <text evidence="1">Belongs to the CBP3 family.</text>
</comment>
<evidence type="ECO:0000259" key="2">
    <source>
        <dbReference type="Pfam" id="PF03981"/>
    </source>
</evidence>
<sequence length="279" mass="32624">MKLLGRSFIASSIRLLSSRQPKSLFSTLKYQTFPQCSVCNYKQITQLSCTVIQQRYVHTPTIADQESMSPWQRIKLKMGFHGKLQYPKMRLVLSGCNLYICCTDCIDFSEFVKVLNIPDTFNSWFLLLQLHLWMVNVKVSQMGQEGAILKENMYKSMWQNVEQRLQKFQDLTSSDRKEAMENYRSLMFLSILYYDEGLMGSDKQLANSLWVQLFAMDPNIGAEQLELMVKYVRKQVYHHDSLDPLLILKPGYISFLPLVSDKLDPKKVQRDLHYVTDKQ</sequence>
<evidence type="ECO:0000313" key="3">
    <source>
        <dbReference type="EMBL" id="CAG5129659.1"/>
    </source>
</evidence>
<dbReference type="InterPro" id="IPR007129">
    <property type="entry name" value="Ubiqinol_cyt_c_chaperone_CPB3"/>
</dbReference>
<dbReference type="InterPro" id="IPR021150">
    <property type="entry name" value="Ubiq_cyt_c_chap"/>
</dbReference>